<dbReference type="EMBL" id="CZQE01000096">
    <property type="protein sequence ID" value="CUS43893.1"/>
    <property type="molecule type" value="Genomic_DNA"/>
</dbReference>
<evidence type="ECO:0000313" key="3">
    <source>
        <dbReference type="EMBL" id="CUS43893.1"/>
    </source>
</evidence>
<dbReference type="PANTHER" id="PTHR43130">
    <property type="entry name" value="ARAC-FAMILY TRANSCRIPTIONAL REGULATOR"/>
    <property type="match status" value="1"/>
</dbReference>
<evidence type="ECO:0000259" key="2">
    <source>
        <dbReference type="Pfam" id="PF01965"/>
    </source>
</evidence>
<feature type="domain" description="DJ-1/PfpI" evidence="2">
    <location>
        <begin position="29"/>
        <end position="177"/>
    </location>
</feature>
<name>A0A160THU8_9ZZZZ</name>
<proteinExistence type="predicted"/>
<dbReference type="InterPro" id="IPR052158">
    <property type="entry name" value="INH-QAR"/>
</dbReference>
<organism evidence="3">
    <name type="scientific">hydrothermal vent metagenome</name>
    <dbReference type="NCBI Taxonomy" id="652676"/>
    <lineage>
        <taxon>unclassified sequences</taxon>
        <taxon>metagenomes</taxon>
        <taxon>ecological metagenomes</taxon>
    </lineage>
</organism>
<dbReference type="PANTHER" id="PTHR43130:SF2">
    <property type="entry name" value="DJ-1_PFPI DOMAIN-CONTAINING PROTEIN"/>
    <property type="match status" value="1"/>
</dbReference>
<dbReference type="InterPro" id="IPR002818">
    <property type="entry name" value="DJ-1/PfpI"/>
</dbReference>
<dbReference type="SUPFAM" id="SSF52317">
    <property type="entry name" value="Class I glutamine amidotransferase-like"/>
    <property type="match status" value="1"/>
</dbReference>
<sequence length="238" mass="25696">MLHQGRVEDAAMEGNGEGKGSGKPIIGMPVYDSVDMLDVTGPYEMFTWAGFDVELVAAESRMHCFREGFRFEVLKTFAEASPDYAALWVPGGDPAALNVLMKDETYLGFLRDRAAVTPLVASVCEGAMLLAAADLLDGYEATTHWAFIPCLKRVKGVKVVEGYPRYHLDRDRLTGGGISSGLDESLRLIELLKGTEAAKQVQLMTQYYPCPPVGGAIPGSDECPLDTAGDTIPLCIPC</sequence>
<gene>
    <name evidence="3" type="ORF">MGWOODY_Smn1100</name>
</gene>
<dbReference type="CDD" id="cd03139">
    <property type="entry name" value="GATase1_PfpI_2"/>
    <property type="match status" value="1"/>
</dbReference>
<reference evidence="3" key="1">
    <citation type="submission" date="2015-10" db="EMBL/GenBank/DDBJ databases">
        <authorList>
            <person name="Gilbert D.G."/>
        </authorList>
    </citation>
    <scope>NUCLEOTIDE SEQUENCE</scope>
</reference>
<dbReference type="AlphaFoldDB" id="A0A160THU8"/>
<feature type="region of interest" description="Disordered" evidence="1">
    <location>
        <begin position="1"/>
        <end position="21"/>
    </location>
</feature>
<dbReference type="GO" id="GO:0006355">
    <property type="term" value="P:regulation of DNA-templated transcription"/>
    <property type="evidence" value="ECO:0007669"/>
    <property type="project" value="TreeGrafter"/>
</dbReference>
<evidence type="ECO:0000256" key="1">
    <source>
        <dbReference type="SAM" id="MobiDB-lite"/>
    </source>
</evidence>
<protein>
    <submittedName>
        <fullName evidence="3">ThiJ/PfpI family protein</fullName>
    </submittedName>
</protein>
<dbReference type="Pfam" id="PF01965">
    <property type="entry name" value="DJ-1_PfpI"/>
    <property type="match status" value="1"/>
</dbReference>
<dbReference type="Gene3D" id="3.40.50.880">
    <property type="match status" value="1"/>
</dbReference>
<dbReference type="InterPro" id="IPR029062">
    <property type="entry name" value="Class_I_gatase-like"/>
</dbReference>
<accession>A0A160THU8</accession>